<keyword evidence="1" id="KW-0472">Membrane</keyword>
<keyword evidence="1" id="KW-0812">Transmembrane</keyword>
<dbReference type="Proteomes" id="UP001146120">
    <property type="component" value="Unassembled WGS sequence"/>
</dbReference>
<keyword evidence="3" id="KW-1185">Reference proteome</keyword>
<protein>
    <submittedName>
        <fullName evidence="2">Uncharacterized protein</fullName>
    </submittedName>
</protein>
<dbReference type="EMBL" id="DAKRPA010000064">
    <property type="protein sequence ID" value="DBA00437.1"/>
    <property type="molecule type" value="Genomic_DNA"/>
</dbReference>
<feature type="transmembrane region" description="Helical" evidence="1">
    <location>
        <begin position="114"/>
        <end position="133"/>
    </location>
</feature>
<comment type="caution">
    <text evidence="2">The sequence shown here is derived from an EMBL/GenBank/DDBJ whole genome shotgun (WGS) entry which is preliminary data.</text>
</comment>
<proteinExistence type="predicted"/>
<evidence type="ECO:0000313" key="3">
    <source>
        <dbReference type="Proteomes" id="UP001146120"/>
    </source>
</evidence>
<name>A0AAV2Z3V5_9STRA</name>
<sequence>MYFGFFRTLAPTSGNGCGLEIRNLPIINPHHSEKAERFKHQGWESLKSNPAYEVSLKYNDIGFRDSLPTLTPPIREGIEHEIHLKPGTQPISVRQWRRSSEQRKESRFQNVNSGLMRFLVLVTSSVATVSVWIPTKSM</sequence>
<accession>A0AAV2Z3V5</accession>
<evidence type="ECO:0000256" key="1">
    <source>
        <dbReference type="SAM" id="Phobius"/>
    </source>
</evidence>
<keyword evidence="1" id="KW-1133">Transmembrane helix</keyword>
<evidence type="ECO:0000313" key="2">
    <source>
        <dbReference type="EMBL" id="DBA00437.1"/>
    </source>
</evidence>
<gene>
    <name evidence="2" type="ORF">N0F65_012968</name>
</gene>
<dbReference type="AlphaFoldDB" id="A0AAV2Z3V5"/>
<organism evidence="2 3">
    <name type="scientific">Lagenidium giganteum</name>
    <dbReference type="NCBI Taxonomy" id="4803"/>
    <lineage>
        <taxon>Eukaryota</taxon>
        <taxon>Sar</taxon>
        <taxon>Stramenopiles</taxon>
        <taxon>Oomycota</taxon>
        <taxon>Peronosporomycetes</taxon>
        <taxon>Pythiales</taxon>
        <taxon>Pythiaceae</taxon>
    </lineage>
</organism>
<reference evidence="2" key="1">
    <citation type="submission" date="2022-11" db="EMBL/GenBank/DDBJ databases">
        <authorList>
            <person name="Morgan W.R."/>
            <person name="Tartar A."/>
        </authorList>
    </citation>
    <scope>NUCLEOTIDE SEQUENCE</scope>
    <source>
        <strain evidence="2">ARSEF 373</strain>
    </source>
</reference>
<reference evidence="2" key="2">
    <citation type="journal article" date="2023" name="Microbiol Resour">
        <title>Decontamination and Annotation of the Draft Genome Sequence of the Oomycete Lagenidium giganteum ARSEF 373.</title>
        <authorList>
            <person name="Morgan W.R."/>
            <person name="Tartar A."/>
        </authorList>
    </citation>
    <scope>NUCLEOTIDE SEQUENCE</scope>
    <source>
        <strain evidence="2">ARSEF 373</strain>
    </source>
</reference>